<protein>
    <submittedName>
        <fullName evidence="2">Uncharacterized protein</fullName>
    </submittedName>
</protein>
<dbReference type="Proteomes" id="UP000013966">
    <property type="component" value="Chromosome 2"/>
</dbReference>
<proteinExistence type="predicted"/>
<evidence type="ECO:0000313" key="3">
    <source>
        <dbReference type="Proteomes" id="UP000013966"/>
    </source>
</evidence>
<dbReference type="PATRIC" id="fig|758793.3.peg.4003"/>
<dbReference type="EMBL" id="AP013059">
    <property type="protein sequence ID" value="BAN25755.1"/>
    <property type="molecule type" value="Genomic_DNA"/>
</dbReference>
<reference evidence="2 3" key="1">
    <citation type="journal article" date="2013" name="Genome Announc.">
        <title>Complete Genome Sequence of Burkholderia sp. Strain RPE64, Bacterial Symbiont of the Bean Bug Riptortus pedestris.</title>
        <authorList>
            <person name="Shibata T.F."/>
            <person name="Maeda T."/>
            <person name="Nikoh N."/>
            <person name="Yamaguchi K."/>
            <person name="Oshima K."/>
            <person name="Hattori M."/>
            <person name="Nishiyama T."/>
            <person name="Hasebe M."/>
            <person name="Fukatsu T."/>
            <person name="Kikuchi Y."/>
            <person name="Shigenobu S."/>
        </authorList>
    </citation>
    <scope>NUCLEOTIDE SEQUENCE [LARGE SCALE GENOMIC DNA]</scope>
</reference>
<feature type="region of interest" description="Disordered" evidence="1">
    <location>
        <begin position="46"/>
        <end position="91"/>
    </location>
</feature>
<name>R4WXA2_9BURK</name>
<accession>R4WXA2</accession>
<evidence type="ECO:0000313" key="2">
    <source>
        <dbReference type="EMBL" id="BAN25755.1"/>
    </source>
</evidence>
<gene>
    <name evidence="2" type="ORF">BRPE64_BCDS10940</name>
</gene>
<organism evidence="2 3">
    <name type="scientific">Caballeronia insecticola</name>
    <dbReference type="NCBI Taxonomy" id="758793"/>
    <lineage>
        <taxon>Bacteria</taxon>
        <taxon>Pseudomonadati</taxon>
        <taxon>Pseudomonadota</taxon>
        <taxon>Betaproteobacteria</taxon>
        <taxon>Burkholderiales</taxon>
        <taxon>Burkholderiaceae</taxon>
        <taxon>Caballeronia</taxon>
    </lineage>
</organism>
<keyword evidence="3" id="KW-1185">Reference proteome</keyword>
<dbReference type="HOGENOM" id="CLU_2205056_0_0_4"/>
<sequence>MVFFPYPAVVSTAGIRSVRTVHANFSYGSSAKYSTTASLSRTGLAPRFEPENRRYPQALSPYSLPNPERSRSDLASEDDEWHFQANPQLGVNHDREKGMTFLMRRGF</sequence>
<dbReference type="AlphaFoldDB" id="R4WXA2"/>
<evidence type="ECO:0000256" key="1">
    <source>
        <dbReference type="SAM" id="MobiDB-lite"/>
    </source>
</evidence>
<dbReference type="KEGG" id="buo:BRPE64_BCDS10940"/>
<reference evidence="2 3" key="2">
    <citation type="journal article" date="2018" name="Int. J. Syst. Evol. Microbiol.">
        <title>Burkholderia insecticola sp. nov., a gut symbiotic bacterium of the bean bug Riptortus pedestris.</title>
        <authorList>
            <person name="Takeshita K."/>
            <person name="Tamaki H."/>
            <person name="Ohbayashi T."/>
            <person name="Meng X.-Y."/>
            <person name="Sone T."/>
            <person name="Mitani Y."/>
            <person name="Peeters C."/>
            <person name="Kikuchi Y."/>
            <person name="Vandamme P."/>
        </authorList>
    </citation>
    <scope>NUCLEOTIDE SEQUENCE [LARGE SCALE GENOMIC DNA]</scope>
    <source>
        <strain evidence="2">RPE64</strain>
    </source>
</reference>